<organism evidence="8">
    <name type="scientific">Zea mays</name>
    <name type="common">Maize</name>
    <dbReference type="NCBI Taxonomy" id="4577"/>
    <lineage>
        <taxon>Eukaryota</taxon>
        <taxon>Viridiplantae</taxon>
        <taxon>Streptophyta</taxon>
        <taxon>Embryophyta</taxon>
        <taxon>Tracheophyta</taxon>
        <taxon>Spermatophyta</taxon>
        <taxon>Magnoliopsida</taxon>
        <taxon>Liliopsida</taxon>
        <taxon>Poales</taxon>
        <taxon>Poaceae</taxon>
        <taxon>PACMAD clade</taxon>
        <taxon>Panicoideae</taxon>
        <taxon>Andropogonodae</taxon>
        <taxon>Andropogoneae</taxon>
        <taxon>Tripsacinae</taxon>
        <taxon>Zea</taxon>
    </lineage>
</organism>
<dbReference type="InterPro" id="IPR050651">
    <property type="entry name" value="Plant_Cytochrome_P450_Monoox"/>
</dbReference>
<name>A0A3L6EQU2_MAIZE</name>
<dbReference type="PRINTS" id="PR00463">
    <property type="entry name" value="EP450I"/>
</dbReference>
<keyword evidence="1 5" id="KW-0349">Heme</keyword>
<sequence>MDLAAYIAILSLVFLFLLRRVHGLARRDGKSRSMRRPPPSPPGAVPFLGHLHLIKKPFHATLSGLAQRHGPVFTLRLGSRDAAVVTSPACARECFTEHDVTFANRSLLPSQRLVTFDGAALGTASYGPRWRDLRRVAVVQLLSAHRVGCMSGVICGEEFKRVIDEVFPYVSSVLWDYLPVLRWFDVAGVRSRILAAVSRRDAFLRRLIDAERRRMADGVCGEKKSLIAVLLALQKLEPEVYTDTVITAFCSEPGRFVPERFEGGKAEGLFVAPFGMGRRKCPGERLALQTVGVALGSLIQCFHWNRVDGVEVDMSEGSGLTMPKAVPLEALCTTREAMYDVLQKL</sequence>
<dbReference type="SUPFAM" id="SSF48264">
    <property type="entry name" value="Cytochrome P450"/>
    <property type="match status" value="1"/>
</dbReference>
<dbReference type="InterPro" id="IPR002401">
    <property type="entry name" value="Cyt_P450_E_grp-I"/>
</dbReference>
<dbReference type="InterPro" id="IPR017972">
    <property type="entry name" value="Cyt_P450_CS"/>
</dbReference>
<dbReference type="PANTHER" id="PTHR47947:SF58">
    <property type="entry name" value="CYTOCHROME P450"/>
    <property type="match status" value="1"/>
</dbReference>
<evidence type="ECO:0000256" key="5">
    <source>
        <dbReference type="PIRSR" id="PIRSR602401-1"/>
    </source>
</evidence>
<gene>
    <name evidence="8" type="primary">CYP81F2_0</name>
    <name evidence="9" type="synonym">CYP81F2_1</name>
    <name evidence="8" type="ORF">Zm00014a_029372</name>
    <name evidence="9" type="ORF">Zm00014a_029374</name>
</gene>
<comment type="similarity">
    <text evidence="6">Belongs to the cytochrome P450 family.</text>
</comment>
<dbReference type="EMBL" id="NCVQ01000006">
    <property type="protein sequence ID" value="PWZ22451.1"/>
    <property type="molecule type" value="Genomic_DNA"/>
</dbReference>
<feature type="chain" id="PRO_5035146838" evidence="7">
    <location>
        <begin position="24"/>
        <end position="345"/>
    </location>
</feature>
<dbReference type="InterPro" id="IPR001128">
    <property type="entry name" value="Cyt_P450"/>
</dbReference>
<evidence type="ECO:0000313" key="9">
    <source>
        <dbReference type="EMBL" id="PWZ22455.1"/>
    </source>
</evidence>
<accession>A0A3L6ENJ6</accession>
<keyword evidence="7" id="KW-0732">Signal</keyword>
<evidence type="ECO:0000256" key="3">
    <source>
        <dbReference type="ARBA" id="ARBA00023002"/>
    </source>
</evidence>
<dbReference type="GO" id="GO:0004497">
    <property type="term" value="F:monooxygenase activity"/>
    <property type="evidence" value="ECO:0007669"/>
    <property type="project" value="UniProtKB-KW"/>
</dbReference>
<dbReference type="EMBL" id="NCVQ01000006">
    <property type="protein sequence ID" value="PWZ22455.1"/>
    <property type="molecule type" value="Genomic_DNA"/>
</dbReference>
<dbReference type="PANTHER" id="PTHR47947">
    <property type="entry name" value="CYTOCHROME P450 82C3-RELATED"/>
    <property type="match status" value="1"/>
</dbReference>
<comment type="caution">
    <text evidence="8">The sequence shown here is derived from an EMBL/GenBank/DDBJ whole genome shotgun (WGS) entry which is preliminary data.</text>
</comment>
<evidence type="ECO:0000256" key="2">
    <source>
        <dbReference type="ARBA" id="ARBA00022723"/>
    </source>
</evidence>
<dbReference type="InterPro" id="IPR036396">
    <property type="entry name" value="Cyt_P450_sf"/>
</dbReference>
<dbReference type="FunFam" id="1.10.630.10:FF:000175">
    <property type="entry name" value="Cytochrome P450 family 81 subfamily D polypeptide 8"/>
    <property type="match status" value="1"/>
</dbReference>
<dbReference type="Pfam" id="PF00067">
    <property type="entry name" value="p450"/>
    <property type="match status" value="2"/>
</dbReference>
<accession>A0A3L6EQU2</accession>
<keyword evidence="3 6" id="KW-0560">Oxidoreductase</keyword>
<dbReference type="Proteomes" id="UP000251960">
    <property type="component" value="Chromosome 5"/>
</dbReference>
<keyword evidence="6" id="KW-0503">Monooxygenase</keyword>
<dbReference type="GO" id="GO:0020037">
    <property type="term" value="F:heme binding"/>
    <property type="evidence" value="ECO:0007669"/>
    <property type="project" value="InterPro"/>
</dbReference>
<keyword evidence="2 5" id="KW-0479">Metal-binding</keyword>
<evidence type="ECO:0000256" key="4">
    <source>
        <dbReference type="ARBA" id="ARBA00023004"/>
    </source>
</evidence>
<dbReference type="PROSITE" id="PS00086">
    <property type="entry name" value="CYTOCHROME_P450"/>
    <property type="match status" value="1"/>
</dbReference>
<evidence type="ECO:0000313" key="8">
    <source>
        <dbReference type="EMBL" id="PWZ22451.1"/>
    </source>
</evidence>
<dbReference type="GO" id="GO:0005506">
    <property type="term" value="F:iron ion binding"/>
    <property type="evidence" value="ECO:0007669"/>
    <property type="project" value="InterPro"/>
</dbReference>
<protein>
    <submittedName>
        <fullName evidence="8">Cytochrome P450 81F2</fullName>
    </submittedName>
</protein>
<evidence type="ECO:0000256" key="7">
    <source>
        <dbReference type="SAM" id="SignalP"/>
    </source>
</evidence>
<proteinExistence type="inferred from homology"/>
<dbReference type="GO" id="GO:0016705">
    <property type="term" value="F:oxidoreductase activity, acting on paired donors, with incorporation or reduction of molecular oxygen"/>
    <property type="evidence" value="ECO:0007669"/>
    <property type="project" value="InterPro"/>
</dbReference>
<feature type="binding site" description="axial binding residue" evidence="5">
    <location>
        <position position="281"/>
    </location>
    <ligand>
        <name>heme</name>
        <dbReference type="ChEBI" id="CHEBI:30413"/>
    </ligand>
    <ligandPart>
        <name>Fe</name>
        <dbReference type="ChEBI" id="CHEBI:18248"/>
    </ligandPart>
</feature>
<dbReference type="Gene3D" id="1.10.630.10">
    <property type="entry name" value="Cytochrome P450"/>
    <property type="match status" value="2"/>
</dbReference>
<reference evidence="8 10" key="1">
    <citation type="journal article" date="2018" name="Nat. Genet.">
        <title>Extensive intraspecific gene order and gene structural variations between Mo17 and other maize genomes.</title>
        <authorList>
            <person name="Sun S."/>
            <person name="Zhou Y."/>
            <person name="Chen J."/>
            <person name="Shi J."/>
            <person name="Zhao H."/>
            <person name="Zhao H."/>
            <person name="Song W."/>
            <person name="Zhang M."/>
            <person name="Cui Y."/>
            <person name="Dong X."/>
            <person name="Liu H."/>
            <person name="Ma X."/>
            <person name="Jiao Y."/>
            <person name="Wang B."/>
            <person name="Wei X."/>
            <person name="Stein J.C."/>
            <person name="Glaubitz J.C."/>
            <person name="Lu F."/>
            <person name="Yu G."/>
            <person name="Liang C."/>
            <person name="Fengler K."/>
            <person name="Li B."/>
            <person name="Rafalski A."/>
            <person name="Schnable P.S."/>
            <person name="Ware D.H."/>
            <person name="Buckler E.S."/>
            <person name="Lai J."/>
        </authorList>
    </citation>
    <scope>NUCLEOTIDE SEQUENCE [LARGE SCALE GENOMIC DNA]</scope>
    <source>
        <strain evidence="10">cv. Missouri 17</strain>
        <tissue evidence="8">Seedling</tissue>
    </source>
</reference>
<evidence type="ECO:0000256" key="6">
    <source>
        <dbReference type="RuleBase" id="RU000461"/>
    </source>
</evidence>
<evidence type="ECO:0000313" key="10">
    <source>
        <dbReference type="Proteomes" id="UP000251960"/>
    </source>
</evidence>
<dbReference type="ExpressionAtlas" id="A0A3L6EQU2">
    <property type="expression patterns" value="baseline and differential"/>
</dbReference>
<keyword evidence="4 5" id="KW-0408">Iron</keyword>
<feature type="signal peptide" evidence="7">
    <location>
        <begin position="1"/>
        <end position="23"/>
    </location>
</feature>
<evidence type="ECO:0000256" key="1">
    <source>
        <dbReference type="ARBA" id="ARBA00022617"/>
    </source>
</evidence>
<comment type="cofactor">
    <cofactor evidence="5">
        <name>heme</name>
        <dbReference type="ChEBI" id="CHEBI:30413"/>
    </cofactor>
</comment>
<dbReference type="AlphaFoldDB" id="A0A3L6EQU2"/>